<dbReference type="AlphaFoldDB" id="A0AAW9Q713"/>
<gene>
    <name evidence="1" type="ORF">V2H45_18445</name>
</gene>
<organism evidence="1 2">
    <name type="scientific">Tumidithrix elongata BACA0141</name>
    <dbReference type="NCBI Taxonomy" id="2716417"/>
    <lineage>
        <taxon>Bacteria</taxon>
        <taxon>Bacillati</taxon>
        <taxon>Cyanobacteriota</taxon>
        <taxon>Cyanophyceae</taxon>
        <taxon>Pseudanabaenales</taxon>
        <taxon>Pseudanabaenaceae</taxon>
        <taxon>Tumidithrix</taxon>
        <taxon>Tumidithrix elongata</taxon>
    </lineage>
</organism>
<evidence type="ECO:0000313" key="1">
    <source>
        <dbReference type="EMBL" id="MEE3718726.1"/>
    </source>
</evidence>
<accession>A0AAW9Q713</accession>
<keyword evidence="2" id="KW-1185">Reference proteome</keyword>
<reference evidence="1" key="1">
    <citation type="submission" date="2024-01" db="EMBL/GenBank/DDBJ databases">
        <title>Bank of Algae and Cyanobacteria of the Azores (BACA) strain genomes.</title>
        <authorList>
            <person name="Luz R."/>
            <person name="Cordeiro R."/>
            <person name="Fonseca A."/>
            <person name="Goncalves V."/>
        </authorList>
    </citation>
    <scope>NUCLEOTIDE SEQUENCE</scope>
    <source>
        <strain evidence="1">BACA0141</strain>
    </source>
</reference>
<evidence type="ECO:0000313" key="2">
    <source>
        <dbReference type="Proteomes" id="UP001333818"/>
    </source>
</evidence>
<dbReference type="EMBL" id="JAZBJZ010000090">
    <property type="protein sequence ID" value="MEE3718726.1"/>
    <property type="molecule type" value="Genomic_DNA"/>
</dbReference>
<sequence length="193" mass="21576">MTAITVFGTKPQDAIFLPPQPFAVRLNCQAGQVALSEDEFLSTSLEISIIKVARYFGDLGKTKQVEWLQIFFVVSPTCKVLPANTVCVSYIKTRSLSQFAQTITRLMENGEPAEGIFILSFQSHQNTQGQPYKSVKFDWRERKTAVEKKQLELIAAFMQNQPALADTNGTRDMVCIDGMTVTEVQQMVSAVKE</sequence>
<comment type="caution">
    <text evidence="1">The sequence shown here is derived from an EMBL/GenBank/DDBJ whole genome shotgun (WGS) entry which is preliminary data.</text>
</comment>
<name>A0AAW9Q713_9CYAN</name>
<protein>
    <submittedName>
        <fullName evidence="1">Uncharacterized protein</fullName>
    </submittedName>
</protein>
<dbReference type="RefSeq" id="WP_330485162.1">
    <property type="nucleotide sequence ID" value="NZ_JAZBJZ010000090.1"/>
</dbReference>
<dbReference type="Proteomes" id="UP001333818">
    <property type="component" value="Unassembled WGS sequence"/>
</dbReference>
<proteinExistence type="predicted"/>